<reference evidence="2 3" key="1">
    <citation type="submission" date="2024-02" db="EMBL/GenBank/DDBJ databases">
        <authorList>
            <person name="Vignale AGUSTIN F."/>
            <person name="Sosa J E."/>
            <person name="Modenutti C."/>
        </authorList>
    </citation>
    <scope>NUCLEOTIDE SEQUENCE [LARGE SCALE GENOMIC DNA]</scope>
</reference>
<sequence>MVTTSNLRQLLVLSIVVLALFTNHASFHAAAGSGSATREGQDVETVGGAAAVSEMGVDEGKNKRSNTSLLVRSRHLPTILPWGAVFRGPPMIPQRP</sequence>
<evidence type="ECO:0000313" key="3">
    <source>
        <dbReference type="Proteomes" id="UP001642360"/>
    </source>
</evidence>
<organism evidence="2 3">
    <name type="scientific">Ilex paraguariensis</name>
    <name type="common">yerba mate</name>
    <dbReference type="NCBI Taxonomy" id="185542"/>
    <lineage>
        <taxon>Eukaryota</taxon>
        <taxon>Viridiplantae</taxon>
        <taxon>Streptophyta</taxon>
        <taxon>Embryophyta</taxon>
        <taxon>Tracheophyta</taxon>
        <taxon>Spermatophyta</taxon>
        <taxon>Magnoliopsida</taxon>
        <taxon>eudicotyledons</taxon>
        <taxon>Gunneridae</taxon>
        <taxon>Pentapetalae</taxon>
        <taxon>asterids</taxon>
        <taxon>campanulids</taxon>
        <taxon>Aquifoliales</taxon>
        <taxon>Aquifoliaceae</taxon>
        <taxon>Ilex</taxon>
    </lineage>
</organism>
<evidence type="ECO:0000313" key="2">
    <source>
        <dbReference type="EMBL" id="CAK9180250.1"/>
    </source>
</evidence>
<protein>
    <submittedName>
        <fullName evidence="2">Uncharacterized protein</fullName>
    </submittedName>
</protein>
<dbReference type="EMBL" id="CAUOFW020007700">
    <property type="protein sequence ID" value="CAK9180250.1"/>
    <property type="molecule type" value="Genomic_DNA"/>
</dbReference>
<accession>A0ABC8UGU7</accession>
<evidence type="ECO:0000256" key="1">
    <source>
        <dbReference type="SAM" id="SignalP"/>
    </source>
</evidence>
<gene>
    <name evidence="2" type="ORF">ILEXP_LOCUS50232</name>
</gene>
<name>A0ABC8UGU7_9AQUA</name>
<feature type="signal peptide" evidence="1">
    <location>
        <begin position="1"/>
        <end position="25"/>
    </location>
</feature>
<dbReference type="Proteomes" id="UP001642360">
    <property type="component" value="Unassembled WGS sequence"/>
</dbReference>
<proteinExistence type="predicted"/>
<keyword evidence="3" id="KW-1185">Reference proteome</keyword>
<feature type="chain" id="PRO_5044844770" evidence="1">
    <location>
        <begin position="26"/>
        <end position="96"/>
    </location>
</feature>
<keyword evidence="1" id="KW-0732">Signal</keyword>
<dbReference type="AlphaFoldDB" id="A0ABC8UGU7"/>
<feature type="non-terminal residue" evidence="2">
    <location>
        <position position="96"/>
    </location>
</feature>
<comment type="caution">
    <text evidence="2">The sequence shown here is derived from an EMBL/GenBank/DDBJ whole genome shotgun (WGS) entry which is preliminary data.</text>
</comment>